<dbReference type="CDD" id="cd01836">
    <property type="entry name" value="FeeA_FeeB_like"/>
    <property type="match status" value="1"/>
</dbReference>
<evidence type="ECO:0000313" key="2">
    <source>
        <dbReference type="EMBL" id="GIU46957.1"/>
    </source>
</evidence>
<dbReference type="RefSeq" id="WP_119977785.1">
    <property type="nucleotide sequence ID" value="NZ_BPFB01000019.1"/>
</dbReference>
<dbReference type="EMBL" id="BPFB01000019">
    <property type="protein sequence ID" value="GIU46957.1"/>
    <property type="molecule type" value="Genomic_DNA"/>
</dbReference>
<dbReference type="PANTHER" id="PTHR30383">
    <property type="entry name" value="THIOESTERASE 1/PROTEASE 1/LYSOPHOSPHOLIPASE L1"/>
    <property type="match status" value="1"/>
</dbReference>
<sequence length="279" mass="30417">MQQALAKLLLPVLAPMLMVQALWLKRIMPRLPEAKGPREGLIDKGDQEASIEGANLADLSMPTSVCTSPSDLPPSGVTTINLLILGDSAAAGVGVGSQQQALSGYLTARLSEHYRVRWTLLARSGLTTNNTLTHLSGESWQASLRQGQYDVVLLSLGVNDVLSPLSVTRWLSATERLLSQLRQHSPKAQLLLTPVPPLGAFLAFPQPLRWFVGQRSDEFNRRLQQVIDAQAGCQLLSLQLPLSADSLALDGFHPSESSYRLWAEVAAQQMLARRGINRD</sequence>
<dbReference type="Pfam" id="PF13472">
    <property type="entry name" value="Lipase_GDSL_2"/>
    <property type="match status" value="1"/>
</dbReference>
<comment type="caution">
    <text evidence="2">The sequence shown here is derived from an EMBL/GenBank/DDBJ whole genome shotgun (WGS) entry which is preliminary data.</text>
</comment>
<dbReference type="SUPFAM" id="SSF52266">
    <property type="entry name" value="SGNH hydrolase"/>
    <property type="match status" value="1"/>
</dbReference>
<dbReference type="Gene3D" id="3.40.50.1110">
    <property type="entry name" value="SGNH hydrolase"/>
    <property type="match status" value="1"/>
</dbReference>
<dbReference type="InterPro" id="IPR036514">
    <property type="entry name" value="SGNH_hydro_sf"/>
</dbReference>
<feature type="domain" description="SGNH hydrolase-type esterase" evidence="1">
    <location>
        <begin position="84"/>
        <end position="261"/>
    </location>
</feature>
<protein>
    <submittedName>
        <fullName evidence="2">Lipase</fullName>
    </submittedName>
</protein>
<reference evidence="2 3" key="1">
    <citation type="submission" date="2021-05" db="EMBL/GenBank/DDBJ databases">
        <title>Molecular characterization for Shewanella algae harboring chromosomal blaOXA-55-like strains isolated from clinical and environment sample.</title>
        <authorList>
            <person name="Ohama Y."/>
            <person name="Aoki K."/>
            <person name="Harada S."/>
            <person name="Moriya K."/>
            <person name="Ishii Y."/>
            <person name="Tateda K."/>
        </authorList>
    </citation>
    <scope>NUCLEOTIDE SEQUENCE [LARGE SCALE GENOMIC DNA]</scope>
    <source>
        <strain evidence="2 3">LMG 23746</strain>
    </source>
</reference>
<dbReference type="Proteomes" id="UP000761574">
    <property type="component" value="Unassembled WGS sequence"/>
</dbReference>
<evidence type="ECO:0000313" key="3">
    <source>
        <dbReference type="Proteomes" id="UP000761574"/>
    </source>
</evidence>
<keyword evidence="3" id="KW-1185">Reference proteome</keyword>
<name>A0ABQ4PHC7_9GAMM</name>
<accession>A0ABQ4PHC7</accession>
<proteinExistence type="predicted"/>
<dbReference type="InterPro" id="IPR051532">
    <property type="entry name" value="Ester_Hydrolysis_Enzymes"/>
</dbReference>
<gene>
    <name evidence="2" type="ORF">TUM4630_19120</name>
</gene>
<dbReference type="PANTHER" id="PTHR30383:SF24">
    <property type="entry name" value="THIOESTERASE 1_PROTEASE 1_LYSOPHOSPHOLIPASE L1"/>
    <property type="match status" value="1"/>
</dbReference>
<organism evidence="2 3">
    <name type="scientific">Shewanella algidipiscicola</name>
    <dbReference type="NCBI Taxonomy" id="614070"/>
    <lineage>
        <taxon>Bacteria</taxon>
        <taxon>Pseudomonadati</taxon>
        <taxon>Pseudomonadota</taxon>
        <taxon>Gammaproteobacteria</taxon>
        <taxon>Alteromonadales</taxon>
        <taxon>Shewanellaceae</taxon>
        <taxon>Shewanella</taxon>
    </lineage>
</organism>
<evidence type="ECO:0000259" key="1">
    <source>
        <dbReference type="Pfam" id="PF13472"/>
    </source>
</evidence>
<dbReference type="InterPro" id="IPR013830">
    <property type="entry name" value="SGNH_hydro"/>
</dbReference>